<organism evidence="1 2">
    <name type="scientific">Brevibacillus fluminis</name>
    <dbReference type="NCBI Taxonomy" id="511487"/>
    <lineage>
        <taxon>Bacteria</taxon>
        <taxon>Bacillati</taxon>
        <taxon>Bacillota</taxon>
        <taxon>Bacilli</taxon>
        <taxon>Bacillales</taxon>
        <taxon>Paenibacillaceae</taxon>
        <taxon>Brevibacillus</taxon>
    </lineage>
</organism>
<evidence type="ECO:0000313" key="2">
    <source>
        <dbReference type="Proteomes" id="UP000271031"/>
    </source>
</evidence>
<protein>
    <submittedName>
        <fullName evidence="1">VCBS repeat-containing protein</fullName>
    </submittedName>
</protein>
<name>A0A3M8DSF5_9BACL</name>
<proteinExistence type="predicted"/>
<dbReference type="EMBL" id="RHHQ01000006">
    <property type="protein sequence ID" value="RNB91078.1"/>
    <property type="molecule type" value="Genomic_DNA"/>
</dbReference>
<dbReference type="SUPFAM" id="SSF69318">
    <property type="entry name" value="Integrin alpha N-terminal domain"/>
    <property type="match status" value="1"/>
</dbReference>
<reference evidence="1 2" key="1">
    <citation type="submission" date="2018-10" db="EMBL/GenBank/DDBJ databases">
        <title>Phylogenomics of Brevibacillus.</title>
        <authorList>
            <person name="Dunlap C."/>
        </authorList>
    </citation>
    <scope>NUCLEOTIDE SEQUENCE [LARGE SCALE GENOMIC DNA]</scope>
    <source>
        <strain evidence="1 2">JCM 15716</strain>
    </source>
</reference>
<comment type="caution">
    <text evidence="1">The sequence shown here is derived from an EMBL/GenBank/DDBJ whole genome shotgun (WGS) entry which is preliminary data.</text>
</comment>
<dbReference type="AlphaFoldDB" id="A0A3M8DSF5"/>
<evidence type="ECO:0000313" key="1">
    <source>
        <dbReference type="EMBL" id="RNB91078.1"/>
    </source>
</evidence>
<dbReference type="Proteomes" id="UP000271031">
    <property type="component" value="Unassembled WGS sequence"/>
</dbReference>
<dbReference type="InterPro" id="IPR028994">
    <property type="entry name" value="Integrin_alpha_N"/>
</dbReference>
<sequence length="495" mass="55032">MKRDGDAIAFVLGHKNRNYFATICRMHLVTIGMNSKMNVKGREIMRKNRAALAMSMLCCLLAGCGMNASPADLVRSPKMDAGQQEVSQALSIFLPPGAKMVVPRRPDNQSAVTEIDFDGDGQDEVVVNYKEERNDYEINTLVLGKTAKGWEKRAELKGLAQDLDYFSAVDVTGDKRPEVVIGYSGGDNLDRELDVYAYRNGGMQQMWKQPYKAMDVGDLTGGGTAEIAIMEHDHDKMTASAALYDFLTGKPHKLDELPTEGAINGYNQALIGLAAPGRNALFVDAGIGAHSEYTALIMWQNGKLQNVLKKDDNDTALTFKTYPLASADANGDGIVEIGLQTEPAGSEQLAIVEIPFIESWYQWDGRNGLKLVGESYSDYGAGFTFTIPDNWRGKFTLQREQGIDNGSVVFLYLPEFPQKKVQLMRLLECKRSDWVKVEQDLKKQGAVYGILSQNKTKLVLAVQPADEPAPRSAHREEYQQMRLTLPQIKQYFRTF</sequence>
<keyword evidence="2" id="KW-1185">Reference proteome</keyword>
<accession>A0A3M8DSF5</accession>
<gene>
    <name evidence="1" type="ORF">EDM56_05670</name>
</gene>